<dbReference type="Pfam" id="PF14905">
    <property type="entry name" value="OMP_b-brl_3"/>
    <property type="match status" value="1"/>
</dbReference>
<keyword evidence="7" id="KW-0998">Cell outer membrane</keyword>
<keyword evidence="2" id="KW-0813">Transport</keyword>
<name>A0A3D9BUQ2_9FLAO</name>
<dbReference type="AlphaFoldDB" id="A0A3D9BUQ2"/>
<evidence type="ECO:0000256" key="7">
    <source>
        <dbReference type="ARBA" id="ARBA00023237"/>
    </source>
</evidence>
<keyword evidence="6" id="KW-0472">Membrane</keyword>
<feature type="chain" id="PRO_5017661823" evidence="8">
    <location>
        <begin position="19"/>
        <end position="771"/>
    </location>
</feature>
<evidence type="ECO:0000256" key="3">
    <source>
        <dbReference type="ARBA" id="ARBA00022452"/>
    </source>
</evidence>
<dbReference type="GO" id="GO:0015344">
    <property type="term" value="F:siderophore uptake transmembrane transporter activity"/>
    <property type="evidence" value="ECO:0007669"/>
    <property type="project" value="TreeGrafter"/>
</dbReference>
<feature type="domain" description="Outer membrane protein beta-barrel" evidence="9">
    <location>
        <begin position="296"/>
        <end position="746"/>
    </location>
</feature>
<dbReference type="Gene3D" id="2.40.170.20">
    <property type="entry name" value="TonB-dependent receptor, beta-barrel domain"/>
    <property type="match status" value="1"/>
</dbReference>
<evidence type="ECO:0000256" key="6">
    <source>
        <dbReference type="ARBA" id="ARBA00023136"/>
    </source>
</evidence>
<keyword evidence="4" id="KW-0812">Transmembrane</keyword>
<keyword evidence="11" id="KW-1185">Reference proteome</keyword>
<keyword evidence="10" id="KW-0675">Receptor</keyword>
<dbReference type="PANTHER" id="PTHR30069:SF29">
    <property type="entry name" value="HEMOGLOBIN AND HEMOGLOBIN-HAPTOGLOBIN-BINDING PROTEIN 1-RELATED"/>
    <property type="match status" value="1"/>
</dbReference>
<evidence type="ECO:0000256" key="8">
    <source>
        <dbReference type="SAM" id="SignalP"/>
    </source>
</evidence>
<evidence type="ECO:0000313" key="10">
    <source>
        <dbReference type="EMBL" id="REC57218.1"/>
    </source>
</evidence>
<keyword evidence="5 8" id="KW-0732">Signal</keyword>
<dbReference type="GO" id="GO:0044718">
    <property type="term" value="P:siderophore transmembrane transport"/>
    <property type="evidence" value="ECO:0007669"/>
    <property type="project" value="TreeGrafter"/>
</dbReference>
<proteinExistence type="predicted"/>
<organism evidence="10 11">
    <name type="scientific">Chryseobacterium piscium</name>
    <dbReference type="NCBI Taxonomy" id="333702"/>
    <lineage>
        <taxon>Bacteria</taxon>
        <taxon>Pseudomonadati</taxon>
        <taxon>Bacteroidota</taxon>
        <taxon>Flavobacteriia</taxon>
        <taxon>Flavobacteriales</taxon>
        <taxon>Weeksellaceae</taxon>
        <taxon>Chryseobacterium group</taxon>
        <taxon>Chryseobacterium</taxon>
    </lineage>
</organism>
<protein>
    <submittedName>
        <fullName evidence="10">TonB-dependent receptor</fullName>
    </submittedName>
</protein>
<dbReference type="SUPFAM" id="SSF56935">
    <property type="entry name" value="Porins"/>
    <property type="match status" value="1"/>
</dbReference>
<sequence>MKTQIFIAALFLSGFAFAQEKKSDSVKTKKIEEVVLTKQVFKKQSDRFVYDVAASPVTKGNTTFDLLRQTPLLSTTDDKTLKIVGKNNALIYINGRKTNMDAESVTQFLKNTPAENIQKIEVITVPGSEFQVESSDGIINIILKKKMSDGLNGNMRMSNSQNKYNGSSASFSANYRKDKLGVSANLYGGDNIQAQHYVLRNGNDLSSNESTGNIDDPNQYIGGYLNFDYQLTEKSNLALSWNSSANKSYNSTVNLFNTIRSFNEKTNAFDTYYTNSKNKEDARSYNNSVNLNYELKTDSLGSKLNVNAAYLNYKRFQFTDNKTFLADPSGNDTGIIPTQTITQNLPQIINNFSSTVDYIQKFKNDFTVAIGGNFNKTKTDNDTKNTTTVYDIDGNIAELFDSNGNTIDNPKYEPNHFIYDENIYGAYLTLEKKFSDKLSGKIGTRYEITNSLGTSDNATKEYRKIERNYNNLLPYLSVNYAINDKNNISYAFSSRMRRPSFWELNPVRNILTETNYTQNNPFVKASSTYNQELTYMFKNSYFLILNHSYFKDQITQVPLQGYAKSMDGKITEQNVLRYIRTNFGDKQEMSAMLGMNKTFFNQYLTMNFNVGVQHNVNNGSLSVDPTNGDIFLDKEGKQIVYSNNIKSTSILIQTNNTIRLDKKKTWFLGVNYFFVDKQQIELGMLKNLSSLDVSLKKNWNDWTFALNITDVLRTNIVEIEDYQANGNYNYVRNDQFRRGGTFSITYNFGNQKVKKVRDIEGASDAIKSRTR</sequence>
<evidence type="ECO:0000256" key="1">
    <source>
        <dbReference type="ARBA" id="ARBA00004571"/>
    </source>
</evidence>
<dbReference type="InterPro" id="IPR037066">
    <property type="entry name" value="Plug_dom_sf"/>
</dbReference>
<dbReference type="GO" id="GO:0009279">
    <property type="term" value="C:cell outer membrane"/>
    <property type="evidence" value="ECO:0007669"/>
    <property type="project" value="UniProtKB-SubCell"/>
</dbReference>
<evidence type="ECO:0000256" key="4">
    <source>
        <dbReference type="ARBA" id="ARBA00022692"/>
    </source>
</evidence>
<reference evidence="10 11" key="1">
    <citation type="journal article" date="2006" name="Int. J. Syst. Evol. Microbiol.">
        <title>Chryseobacterium piscium sp. nov., isolated from fish of the South Atlantic Ocean off South Africa.</title>
        <authorList>
            <person name="de Beer H."/>
            <person name="Hugo C.J."/>
            <person name="Jooste P.J."/>
            <person name="Vancanneyt M."/>
            <person name="Coenye T."/>
            <person name="Vandamme P."/>
        </authorList>
    </citation>
    <scope>NUCLEOTIDE SEQUENCE [LARGE SCALE GENOMIC DNA]</scope>
    <source>
        <strain evidence="10 11">CCUG 51923</strain>
    </source>
</reference>
<dbReference type="InterPro" id="IPR041700">
    <property type="entry name" value="OMP_b-brl_3"/>
</dbReference>
<accession>A0A3D9BUQ2</accession>
<dbReference type="EMBL" id="QNVS01000002">
    <property type="protein sequence ID" value="REC57218.1"/>
    <property type="molecule type" value="Genomic_DNA"/>
</dbReference>
<keyword evidence="3" id="KW-1134">Transmembrane beta strand</keyword>
<dbReference type="InterPro" id="IPR036942">
    <property type="entry name" value="Beta-barrel_TonB_sf"/>
</dbReference>
<feature type="signal peptide" evidence="8">
    <location>
        <begin position="1"/>
        <end position="18"/>
    </location>
</feature>
<dbReference type="InterPro" id="IPR039426">
    <property type="entry name" value="TonB-dep_rcpt-like"/>
</dbReference>
<comment type="subcellular location">
    <subcellularLocation>
        <location evidence="1">Cell outer membrane</location>
        <topology evidence="1">Multi-pass membrane protein</topology>
    </subcellularLocation>
</comment>
<evidence type="ECO:0000256" key="2">
    <source>
        <dbReference type="ARBA" id="ARBA00022448"/>
    </source>
</evidence>
<evidence type="ECO:0000259" key="9">
    <source>
        <dbReference type="Pfam" id="PF14905"/>
    </source>
</evidence>
<gene>
    <name evidence="10" type="ORF">DRF62_01435</name>
</gene>
<dbReference type="PANTHER" id="PTHR30069">
    <property type="entry name" value="TONB-DEPENDENT OUTER MEMBRANE RECEPTOR"/>
    <property type="match status" value="1"/>
</dbReference>
<dbReference type="Gene3D" id="2.170.130.10">
    <property type="entry name" value="TonB-dependent receptor, plug domain"/>
    <property type="match status" value="1"/>
</dbReference>
<dbReference type="RefSeq" id="WP_115948775.1">
    <property type="nucleotide sequence ID" value="NZ_QNVS01000002.1"/>
</dbReference>
<dbReference type="Proteomes" id="UP000256512">
    <property type="component" value="Unassembled WGS sequence"/>
</dbReference>
<evidence type="ECO:0000313" key="11">
    <source>
        <dbReference type="Proteomes" id="UP000256512"/>
    </source>
</evidence>
<evidence type="ECO:0000256" key="5">
    <source>
        <dbReference type="ARBA" id="ARBA00022729"/>
    </source>
</evidence>
<comment type="caution">
    <text evidence="10">The sequence shown here is derived from an EMBL/GenBank/DDBJ whole genome shotgun (WGS) entry which is preliminary data.</text>
</comment>